<protein>
    <submittedName>
        <fullName evidence="2">SPARC (Osteonectin), cwcv and kazal like domains proteoglycan 1</fullName>
    </submittedName>
</protein>
<accession>A0A7J8ICD2</accession>
<organism evidence="2 3">
    <name type="scientific">Molossus molossus</name>
    <name type="common">Pallas' mastiff bat</name>
    <name type="synonym">Vespertilio molossus</name>
    <dbReference type="NCBI Taxonomy" id="27622"/>
    <lineage>
        <taxon>Eukaryota</taxon>
        <taxon>Metazoa</taxon>
        <taxon>Chordata</taxon>
        <taxon>Craniata</taxon>
        <taxon>Vertebrata</taxon>
        <taxon>Euteleostomi</taxon>
        <taxon>Mammalia</taxon>
        <taxon>Eutheria</taxon>
        <taxon>Laurasiatheria</taxon>
        <taxon>Chiroptera</taxon>
        <taxon>Yangochiroptera</taxon>
        <taxon>Molossidae</taxon>
        <taxon>Molossus</taxon>
    </lineage>
</organism>
<comment type="caution">
    <text evidence="2">The sequence shown here is derived from an EMBL/GenBank/DDBJ whole genome shotgun (WGS) entry which is preliminary data.</text>
</comment>
<evidence type="ECO:0000313" key="2">
    <source>
        <dbReference type="EMBL" id="KAF6482224.1"/>
    </source>
</evidence>
<dbReference type="EMBL" id="JACASF010000004">
    <property type="protein sequence ID" value="KAF6482224.1"/>
    <property type="molecule type" value="Genomic_DNA"/>
</dbReference>
<dbReference type="Proteomes" id="UP000550707">
    <property type="component" value="Unassembled WGS sequence"/>
</dbReference>
<gene>
    <name evidence="2" type="ORF">HJG59_017316</name>
</gene>
<keyword evidence="3" id="KW-1185">Reference proteome</keyword>
<evidence type="ECO:0000256" key="1">
    <source>
        <dbReference type="SAM" id="MobiDB-lite"/>
    </source>
</evidence>
<evidence type="ECO:0000313" key="3">
    <source>
        <dbReference type="Proteomes" id="UP000550707"/>
    </source>
</evidence>
<feature type="compositionally biased region" description="Polar residues" evidence="1">
    <location>
        <begin position="99"/>
        <end position="109"/>
    </location>
</feature>
<feature type="region of interest" description="Disordered" evidence="1">
    <location>
        <begin position="33"/>
        <end position="110"/>
    </location>
</feature>
<name>A0A7J8ICD2_MOLMO</name>
<proteinExistence type="predicted"/>
<dbReference type="AlphaFoldDB" id="A0A7J8ICD2"/>
<reference evidence="2 3" key="1">
    <citation type="journal article" date="2020" name="Nature">
        <title>Six reference-quality genomes reveal evolution of bat adaptations.</title>
        <authorList>
            <person name="Jebb D."/>
            <person name="Huang Z."/>
            <person name="Pippel M."/>
            <person name="Hughes G.M."/>
            <person name="Lavrichenko K."/>
            <person name="Devanna P."/>
            <person name="Winkler S."/>
            <person name="Jermiin L.S."/>
            <person name="Skirmuntt E.C."/>
            <person name="Katzourakis A."/>
            <person name="Burkitt-Gray L."/>
            <person name="Ray D.A."/>
            <person name="Sullivan K.A.M."/>
            <person name="Roscito J.G."/>
            <person name="Kirilenko B.M."/>
            <person name="Davalos L.M."/>
            <person name="Corthals A.P."/>
            <person name="Power M.L."/>
            <person name="Jones G."/>
            <person name="Ransome R.D."/>
            <person name="Dechmann D.K.N."/>
            <person name="Locatelli A.G."/>
            <person name="Puechmaille S.J."/>
            <person name="Fedrigo O."/>
            <person name="Jarvis E.D."/>
            <person name="Hiller M."/>
            <person name="Vernes S.C."/>
            <person name="Myers E.W."/>
            <person name="Teeling E.C."/>
        </authorList>
    </citation>
    <scope>NUCLEOTIDE SEQUENCE [LARGE SCALE GENOMIC DNA]</scope>
    <source>
        <strain evidence="2">MMolMol1</strain>
        <tissue evidence="2">Muscle</tissue>
    </source>
</reference>
<sequence>MWWFPERHLAVKFSRHLVGGAQGRPLLQVLTGRKTDRPNGNCTARDSQACPGPIQRPLPEGEMQPTQGVCDPGLPDCPVCQPQAPAPQAKEGKRGPQTLGWTSEPSQVQALPRGTVSHGLRLRWPHLYLQVQDGIPCVLYRQEPHHPL</sequence>